<accession>A0A3B0TTI3</accession>
<protein>
    <submittedName>
        <fullName evidence="6">Protease</fullName>
    </submittedName>
</protein>
<evidence type="ECO:0000256" key="4">
    <source>
        <dbReference type="ARBA" id="ARBA00022825"/>
    </source>
</evidence>
<dbReference type="PROSITE" id="PS00136">
    <property type="entry name" value="SUBTILASE_ASP"/>
    <property type="match status" value="1"/>
</dbReference>
<feature type="non-terminal residue" evidence="6">
    <location>
        <position position="1"/>
    </location>
</feature>
<evidence type="ECO:0000259" key="5">
    <source>
        <dbReference type="Pfam" id="PF00082"/>
    </source>
</evidence>
<organism evidence="6">
    <name type="scientific">hydrothermal vent metagenome</name>
    <dbReference type="NCBI Taxonomy" id="652676"/>
    <lineage>
        <taxon>unclassified sequences</taxon>
        <taxon>metagenomes</taxon>
        <taxon>ecological metagenomes</taxon>
    </lineage>
</organism>
<dbReference type="InterPro" id="IPR036852">
    <property type="entry name" value="Peptidase_S8/S53_dom_sf"/>
</dbReference>
<gene>
    <name evidence="6" type="ORF">MNBD_BACTEROID05-557</name>
</gene>
<dbReference type="EMBL" id="UOEN01000479">
    <property type="protein sequence ID" value="VAW19503.1"/>
    <property type="molecule type" value="Genomic_DNA"/>
</dbReference>
<dbReference type="PRINTS" id="PR00723">
    <property type="entry name" value="SUBTILISIN"/>
</dbReference>
<dbReference type="GO" id="GO:0006508">
    <property type="term" value="P:proteolysis"/>
    <property type="evidence" value="ECO:0007669"/>
    <property type="project" value="UniProtKB-KW"/>
</dbReference>
<dbReference type="Pfam" id="PF00082">
    <property type="entry name" value="Peptidase_S8"/>
    <property type="match status" value="1"/>
</dbReference>
<dbReference type="SUPFAM" id="SSF52743">
    <property type="entry name" value="Subtilisin-like"/>
    <property type="match status" value="1"/>
</dbReference>
<dbReference type="InterPro" id="IPR034204">
    <property type="entry name" value="PfSUB1-like_cat_dom"/>
</dbReference>
<comment type="similarity">
    <text evidence="1">Belongs to the peptidase S8 family.</text>
</comment>
<dbReference type="PANTHER" id="PTHR43806">
    <property type="entry name" value="PEPTIDASE S8"/>
    <property type="match status" value="1"/>
</dbReference>
<feature type="non-terminal residue" evidence="6">
    <location>
        <position position="603"/>
    </location>
</feature>
<dbReference type="InterPro" id="IPR022398">
    <property type="entry name" value="Peptidase_S8_His-AS"/>
</dbReference>
<evidence type="ECO:0000256" key="1">
    <source>
        <dbReference type="ARBA" id="ARBA00011073"/>
    </source>
</evidence>
<keyword evidence="3" id="KW-0378">Hydrolase</keyword>
<dbReference type="InterPro" id="IPR050131">
    <property type="entry name" value="Peptidase_S8_subtilisin-like"/>
</dbReference>
<dbReference type="AlphaFoldDB" id="A0A3B0TTI3"/>
<evidence type="ECO:0000256" key="2">
    <source>
        <dbReference type="ARBA" id="ARBA00022670"/>
    </source>
</evidence>
<keyword evidence="4" id="KW-0720">Serine protease</keyword>
<proteinExistence type="inferred from homology"/>
<dbReference type="PANTHER" id="PTHR43806:SF11">
    <property type="entry name" value="CEREVISIN-RELATED"/>
    <property type="match status" value="1"/>
</dbReference>
<dbReference type="PROSITE" id="PS51892">
    <property type="entry name" value="SUBTILASE"/>
    <property type="match status" value="1"/>
</dbReference>
<dbReference type="CDD" id="cd07473">
    <property type="entry name" value="Peptidases_S8_Subtilisin_like"/>
    <property type="match status" value="1"/>
</dbReference>
<feature type="domain" description="Peptidase S8/S53" evidence="5">
    <location>
        <begin position="218"/>
        <end position="497"/>
    </location>
</feature>
<reference evidence="6" key="1">
    <citation type="submission" date="2018-06" db="EMBL/GenBank/DDBJ databases">
        <authorList>
            <person name="Zhirakovskaya E."/>
        </authorList>
    </citation>
    <scope>NUCLEOTIDE SEQUENCE</scope>
</reference>
<evidence type="ECO:0000313" key="6">
    <source>
        <dbReference type="EMBL" id="VAW19503.1"/>
    </source>
</evidence>
<keyword evidence="2 6" id="KW-0645">Protease</keyword>
<name>A0A3B0TTI3_9ZZZZ</name>
<dbReference type="InterPro" id="IPR015500">
    <property type="entry name" value="Peptidase_S8_subtilisin-rel"/>
</dbReference>
<evidence type="ECO:0000256" key="3">
    <source>
        <dbReference type="ARBA" id="ARBA00022801"/>
    </source>
</evidence>
<dbReference type="Gene3D" id="3.40.50.200">
    <property type="entry name" value="Peptidase S8/S53 domain"/>
    <property type="match status" value="1"/>
</dbReference>
<sequence length="603" mass="65215">ERLLKNNRVFSESCFDDLDIATPVKNPPVPAVENSLSPFGEDNERNIVLNGPVITCGAVKGESYIVIYSASGVPIQTISKGQLVENPHLIVEALTKAANSSLGSLKLSKSIWNKSYDTKSTFSDFNEDEIIPNDPFFKVIKKKKNKLLGIVGSNKKPKVSIGSIIRMGNKELGGGNARMDNVQKAEAGIIDQWGIQRVGYLPKGDPNSAWNVYEGNHKNVLIAIIDSGLDFDHPDGPQYIWTNLDEIPNNGIDDDGNGYIDDIHGWNFYQNSNDLTDIKGHGTLVAGIIAAKTNNGIGISGINSGAVIMPLKVVDGRAGITRSIHIFQAIHYAVNKGAQIINISLGGKGISKLEQNAINYAYANGVFVVVASGNNGNYLPNIGPAAAQRVMSVGSLDFDGTRSTITSWGPNNGLIAPGELIVSLQSKDAYQEGGRVMSDLSYYRMSGSSFSAPMVVATASLLLAGNPDLTPTQLEDILMGTATDMGRPGWDGQTGSGLLNAKKALENYKDEFLTVKVTDFKINIDKKKKLKSVDVYGTIRGDVESFIVEVGKGRRAKKFKKVAGPFKVESDHNWITQIVKDDIRGSKEWIVRIKATSKKGEIE</sequence>
<dbReference type="PROSITE" id="PS00137">
    <property type="entry name" value="SUBTILASE_HIS"/>
    <property type="match status" value="1"/>
</dbReference>
<dbReference type="InterPro" id="IPR023827">
    <property type="entry name" value="Peptidase_S8_Asp-AS"/>
</dbReference>
<dbReference type="GO" id="GO:0004252">
    <property type="term" value="F:serine-type endopeptidase activity"/>
    <property type="evidence" value="ECO:0007669"/>
    <property type="project" value="InterPro"/>
</dbReference>
<dbReference type="InterPro" id="IPR000209">
    <property type="entry name" value="Peptidase_S8/S53_dom"/>
</dbReference>